<dbReference type="EMBL" id="MFQN01000019">
    <property type="protein sequence ID" value="OGH74276.1"/>
    <property type="molecule type" value="Genomic_DNA"/>
</dbReference>
<evidence type="ECO:0000313" key="2">
    <source>
        <dbReference type="EMBL" id="OGH74276.1"/>
    </source>
</evidence>
<dbReference type="AlphaFoldDB" id="A0A1F6MRI4"/>
<gene>
    <name evidence="2" type="ORF">A3G00_02360</name>
</gene>
<comment type="caution">
    <text evidence="2">The sequence shown here is derived from an EMBL/GenBank/DDBJ whole genome shotgun (WGS) entry which is preliminary data.</text>
</comment>
<dbReference type="STRING" id="1798692.A3G00_02360"/>
<dbReference type="SUPFAM" id="SSF51735">
    <property type="entry name" value="NAD(P)-binding Rossmann-fold domains"/>
    <property type="match status" value="1"/>
</dbReference>
<dbReference type="Gene3D" id="3.40.50.720">
    <property type="entry name" value="NAD(P)-binding Rossmann-like Domain"/>
    <property type="match status" value="1"/>
</dbReference>
<dbReference type="InterPro" id="IPR016040">
    <property type="entry name" value="NAD(P)-bd_dom"/>
</dbReference>
<evidence type="ECO:0000313" key="3">
    <source>
        <dbReference type="Proteomes" id="UP000178347"/>
    </source>
</evidence>
<dbReference type="Pfam" id="PF16363">
    <property type="entry name" value="GDP_Man_Dehyd"/>
    <property type="match status" value="1"/>
</dbReference>
<dbReference type="PANTHER" id="PTHR43000">
    <property type="entry name" value="DTDP-D-GLUCOSE 4,6-DEHYDRATASE-RELATED"/>
    <property type="match status" value="1"/>
</dbReference>
<protein>
    <recommendedName>
        <fullName evidence="1">NAD(P)-binding domain-containing protein</fullName>
    </recommendedName>
</protein>
<reference evidence="2 3" key="1">
    <citation type="journal article" date="2016" name="Nat. Commun.">
        <title>Thousands of microbial genomes shed light on interconnected biogeochemical processes in an aquifer system.</title>
        <authorList>
            <person name="Anantharaman K."/>
            <person name="Brown C.T."/>
            <person name="Hug L.A."/>
            <person name="Sharon I."/>
            <person name="Castelle C.J."/>
            <person name="Probst A.J."/>
            <person name="Thomas B.C."/>
            <person name="Singh A."/>
            <person name="Wilkins M.J."/>
            <person name="Karaoz U."/>
            <person name="Brodie E.L."/>
            <person name="Williams K.H."/>
            <person name="Hubbard S.S."/>
            <person name="Banfield J.F."/>
        </authorList>
    </citation>
    <scope>NUCLEOTIDE SEQUENCE [LARGE SCALE GENOMIC DNA]</scope>
</reference>
<dbReference type="Gene3D" id="3.90.25.10">
    <property type="entry name" value="UDP-galactose 4-epimerase, domain 1"/>
    <property type="match status" value="1"/>
</dbReference>
<organism evidence="2 3">
    <name type="scientific">Candidatus Magasanikbacteria bacterium RIFCSPLOWO2_12_FULL_43_12</name>
    <dbReference type="NCBI Taxonomy" id="1798692"/>
    <lineage>
        <taxon>Bacteria</taxon>
        <taxon>Candidatus Magasanikiibacteriota</taxon>
    </lineage>
</organism>
<name>A0A1F6MRI4_9BACT</name>
<accession>A0A1F6MRI4</accession>
<evidence type="ECO:0000259" key="1">
    <source>
        <dbReference type="Pfam" id="PF16363"/>
    </source>
</evidence>
<sequence>MKILITGGAGFQGSHLAERLNQLGHEVSILNTLTPQSSGNKKYLEGKCEVIWGSITDAEVTEKAMRDKEVVYHLGARINVDESIQHPWETVEVNVRGTLNVLEAARKSGARVIHTSTCEVYGRPERTPITETAELRPMSPYAASKAGADRLCFAYVQTYKMNIIIPRFFNIFGERQKESNFGAVIPIFVGRAMRGEPIKVFGSGQQTRDYVYISDVIDAYCLLLDHPELSGEAINFGSGIGTRIRDIAEYIAKKFNTQVEYTEPRPGEASEMVADYSKAKRLLGWEPKVNFYEGLDRYITWRKNLNV</sequence>
<feature type="domain" description="NAD(P)-binding" evidence="1">
    <location>
        <begin position="4"/>
        <end position="296"/>
    </location>
</feature>
<proteinExistence type="predicted"/>
<dbReference type="Proteomes" id="UP000178347">
    <property type="component" value="Unassembled WGS sequence"/>
</dbReference>
<dbReference type="InterPro" id="IPR036291">
    <property type="entry name" value="NAD(P)-bd_dom_sf"/>
</dbReference>